<evidence type="ECO:0000256" key="1">
    <source>
        <dbReference type="SAM" id="Phobius"/>
    </source>
</evidence>
<dbReference type="EMBL" id="MSFM01000007">
    <property type="protein sequence ID" value="PKY03938.1"/>
    <property type="molecule type" value="Genomic_DNA"/>
</dbReference>
<dbReference type="GeneID" id="36540418"/>
<keyword evidence="1" id="KW-0812">Transmembrane</keyword>
<evidence type="ECO:0000313" key="3">
    <source>
        <dbReference type="Proteomes" id="UP000234254"/>
    </source>
</evidence>
<keyword evidence="3" id="KW-1185">Reference proteome</keyword>
<protein>
    <submittedName>
        <fullName evidence="2">Uncharacterized protein</fullName>
    </submittedName>
</protein>
<keyword evidence="1" id="KW-1133">Transmembrane helix</keyword>
<reference evidence="2" key="1">
    <citation type="submission" date="2016-12" db="EMBL/GenBank/DDBJ databases">
        <title>The genomes of Aspergillus section Nigri reveals drivers in fungal speciation.</title>
        <authorList>
            <consortium name="DOE Joint Genome Institute"/>
            <person name="Vesth T.C."/>
            <person name="Nybo J."/>
            <person name="Theobald S."/>
            <person name="Brandl J."/>
            <person name="Frisvad J.C."/>
            <person name="Nielsen K.F."/>
            <person name="Lyhne E.K."/>
            <person name="Kogle M.E."/>
            <person name="Kuo A."/>
            <person name="Riley R."/>
            <person name="Clum A."/>
            <person name="Nolan M."/>
            <person name="Lipzen A."/>
            <person name="Salamov A."/>
            <person name="Henrissat B."/>
            <person name="Wiebenga A."/>
            <person name="De vries R.P."/>
            <person name="Grigoriev I.V."/>
            <person name="Mortensen U.H."/>
            <person name="Andersen M.R."/>
            <person name="Baker S.E."/>
        </authorList>
    </citation>
    <scope>NUCLEOTIDE SEQUENCE</scope>
    <source>
        <strain evidence="2">IBT 28561</strain>
    </source>
</reference>
<evidence type="ECO:0000313" key="2">
    <source>
        <dbReference type="EMBL" id="PKY03938.1"/>
    </source>
</evidence>
<sequence>MHSVTRPNEILLDDHGDVVIHVLFLHAIFRGLITGCYNCFMVSEDRFNRSSPKVPSWRVAWTRHVHCIDEINQFDDSILPWNTSLLSIRMDRFQIYTLAKDREIRRTSYSTSHRSDPKVTTMIDKGMVLAGRYFVP</sequence>
<keyword evidence="1" id="KW-0472">Membrane</keyword>
<accession>A0A2I1D270</accession>
<feature type="transmembrane region" description="Helical" evidence="1">
    <location>
        <begin position="20"/>
        <end position="40"/>
    </location>
</feature>
<organism evidence="2 3">
    <name type="scientific">Aspergillus campestris (strain IBT 28561)</name>
    <dbReference type="NCBI Taxonomy" id="1392248"/>
    <lineage>
        <taxon>Eukaryota</taxon>
        <taxon>Fungi</taxon>
        <taxon>Dikarya</taxon>
        <taxon>Ascomycota</taxon>
        <taxon>Pezizomycotina</taxon>
        <taxon>Eurotiomycetes</taxon>
        <taxon>Eurotiomycetidae</taxon>
        <taxon>Eurotiales</taxon>
        <taxon>Aspergillaceae</taxon>
        <taxon>Aspergillus</taxon>
        <taxon>Aspergillus subgen. Circumdati</taxon>
    </lineage>
</organism>
<dbReference type="Proteomes" id="UP000234254">
    <property type="component" value="Unassembled WGS sequence"/>
</dbReference>
<name>A0A2I1D270_ASPC2</name>
<dbReference type="RefSeq" id="XP_024692532.1">
    <property type="nucleotide sequence ID" value="XM_024832895.1"/>
</dbReference>
<gene>
    <name evidence="2" type="ORF">P168DRAFT_171811</name>
</gene>
<dbReference type="AlphaFoldDB" id="A0A2I1D270"/>
<proteinExistence type="predicted"/>
<comment type="caution">
    <text evidence="2">The sequence shown here is derived from an EMBL/GenBank/DDBJ whole genome shotgun (WGS) entry which is preliminary data.</text>
</comment>
<dbReference type="VEuPathDB" id="FungiDB:P168DRAFT_171811"/>